<feature type="transmembrane region" description="Helical" evidence="1">
    <location>
        <begin position="105"/>
        <end position="122"/>
    </location>
</feature>
<feature type="transmembrane region" description="Helical" evidence="1">
    <location>
        <begin position="68"/>
        <end position="85"/>
    </location>
</feature>
<keyword evidence="1" id="KW-1133">Transmembrane helix</keyword>
<dbReference type="EMBL" id="JBHFFA010000008">
    <property type="protein sequence ID" value="KAL2609981.1"/>
    <property type="molecule type" value="Genomic_DNA"/>
</dbReference>
<feature type="transmembrane region" description="Helical" evidence="1">
    <location>
        <begin position="163"/>
        <end position="183"/>
    </location>
</feature>
<keyword evidence="1" id="KW-0472">Membrane</keyword>
<protein>
    <submittedName>
        <fullName evidence="2">Uncharacterized protein</fullName>
    </submittedName>
</protein>
<evidence type="ECO:0000313" key="2">
    <source>
        <dbReference type="EMBL" id="KAL2609981.1"/>
    </source>
</evidence>
<reference evidence="2 3" key="1">
    <citation type="submission" date="2024-09" db="EMBL/GenBank/DDBJ databases">
        <title>Chromosome-scale assembly of Riccia fluitans.</title>
        <authorList>
            <person name="Paukszto L."/>
            <person name="Sawicki J."/>
            <person name="Karawczyk K."/>
            <person name="Piernik-Szablinska J."/>
            <person name="Szczecinska M."/>
            <person name="Mazdziarz M."/>
        </authorList>
    </citation>
    <scope>NUCLEOTIDE SEQUENCE [LARGE SCALE GENOMIC DNA]</scope>
    <source>
        <strain evidence="2">Rf_01</strain>
        <tissue evidence="2">Aerial parts of the thallus</tissue>
    </source>
</reference>
<accession>A0ABD1XM06</accession>
<comment type="caution">
    <text evidence="2">The sequence shown here is derived from an EMBL/GenBank/DDBJ whole genome shotgun (WGS) entry which is preliminary data.</text>
</comment>
<sequence length="198" mass="22610">MTNLIGRSITRTLEIDSFCHGNANMLPNVLHICILAASTMLLIIFVCSLVACSFVLETARQANLGESAFALAELAVARWLGYFLLPHLMPGYHSRWPNLLKISSAYASINLVVTTAFAVFYLKHPERREYHLQHKGKEPDTCKDFARDLAWELRHRPLLERRFAVLFVILCRAILLGLGWAFYLNLPVWVQLILCLRE</sequence>
<dbReference type="AlphaFoldDB" id="A0ABD1XM06"/>
<proteinExistence type="predicted"/>
<name>A0ABD1XM06_9MARC</name>
<feature type="transmembrane region" description="Helical" evidence="1">
    <location>
        <begin position="29"/>
        <end position="56"/>
    </location>
</feature>
<evidence type="ECO:0000313" key="3">
    <source>
        <dbReference type="Proteomes" id="UP001605036"/>
    </source>
</evidence>
<organism evidence="2 3">
    <name type="scientific">Riccia fluitans</name>
    <dbReference type="NCBI Taxonomy" id="41844"/>
    <lineage>
        <taxon>Eukaryota</taxon>
        <taxon>Viridiplantae</taxon>
        <taxon>Streptophyta</taxon>
        <taxon>Embryophyta</taxon>
        <taxon>Marchantiophyta</taxon>
        <taxon>Marchantiopsida</taxon>
        <taxon>Marchantiidae</taxon>
        <taxon>Marchantiales</taxon>
        <taxon>Ricciaceae</taxon>
        <taxon>Riccia</taxon>
    </lineage>
</organism>
<keyword evidence="1" id="KW-0812">Transmembrane</keyword>
<gene>
    <name evidence="2" type="ORF">R1flu_028554</name>
</gene>
<evidence type="ECO:0000256" key="1">
    <source>
        <dbReference type="SAM" id="Phobius"/>
    </source>
</evidence>
<keyword evidence="3" id="KW-1185">Reference proteome</keyword>
<dbReference type="Proteomes" id="UP001605036">
    <property type="component" value="Unassembled WGS sequence"/>
</dbReference>